<sequence length="340" mass="36603">MATKSLPTSHPATEERDVLLKNGLADLEKGRGSAPAAFADASSSSARLAAIILLQLGMSVSMSLVNKAAVGRMPDYPIFLVVLQTVATVVILEVGKKLKYLDYNDFSWQNGGKQFVGVSIAFVTPMVFSMLAFKYVSVQTIVVFRQITTALTLAGEFAFFQRVAGHLVYGSVGMGILGGLIYATSASDYSFVGYFWSFVYAVSMAVNCLYIKKIFNQLPQMSNFEKTYYQNLEAIPFLLVLALPTEGLGGFLGHLTTINFWGWCIILFSCVAGFGISISGILARDALSPTAFNILGNCSKPMTVVMSFFIFGAETSAAALIGLGLVLAAGILYSYATQKK</sequence>
<feature type="transmembrane region" description="Helical" evidence="5">
    <location>
        <begin position="232"/>
        <end position="254"/>
    </location>
</feature>
<feature type="transmembrane region" description="Helical" evidence="5">
    <location>
        <begin position="115"/>
        <end position="136"/>
    </location>
</feature>
<evidence type="ECO:0000256" key="4">
    <source>
        <dbReference type="ARBA" id="ARBA00023136"/>
    </source>
</evidence>
<gene>
    <name evidence="6" type="ORF">CROS1456_LOCUS1536</name>
</gene>
<feature type="transmembrane region" description="Helical" evidence="5">
    <location>
        <begin position="191"/>
        <end position="211"/>
    </location>
</feature>
<protein>
    <recommendedName>
        <fullName evidence="7">GDP-mannose transporter</fullName>
    </recommendedName>
</protein>
<feature type="transmembrane region" description="Helical" evidence="5">
    <location>
        <begin position="290"/>
        <end position="311"/>
    </location>
</feature>
<dbReference type="AlphaFoldDB" id="A0A7S3FQ76"/>
<accession>A0A7S3FQ76</accession>
<keyword evidence="4 5" id="KW-0472">Membrane</keyword>
<feature type="transmembrane region" description="Helical" evidence="5">
    <location>
        <begin position="317"/>
        <end position="336"/>
    </location>
</feature>
<evidence type="ECO:0000256" key="2">
    <source>
        <dbReference type="ARBA" id="ARBA00022692"/>
    </source>
</evidence>
<evidence type="ECO:0000256" key="1">
    <source>
        <dbReference type="ARBA" id="ARBA00004141"/>
    </source>
</evidence>
<organism evidence="6">
    <name type="scientific">Chloropicon roscoffensis</name>
    <dbReference type="NCBI Taxonomy" id="1461544"/>
    <lineage>
        <taxon>Eukaryota</taxon>
        <taxon>Viridiplantae</taxon>
        <taxon>Chlorophyta</taxon>
        <taxon>Chloropicophyceae</taxon>
        <taxon>Chloropicales</taxon>
        <taxon>Chloropicaceae</taxon>
        <taxon>Chloropicon</taxon>
    </lineage>
</organism>
<feature type="transmembrane region" description="Helical" evidence="5">
    <location>
        <begin position="260"/>
        <end position="283"/>
    </location>
</feature>
<feature type="transmembrane region" description="Helical" evidence="5">
    <location>
        <begin position="48"/>
        <end position="70"/>
    </location>
</feature>
<evidence type="ECO:0000256" key="5">
    <source>
        <dbReference type="SAM" id="Phobius"/>
    </source>
</evidence>
<feature type="transmembrane region" description="Helical" evidence="5">
    <location>
        <begin position="76"/>
        <end position="94"/>
    </location>
</feature>
<evidence type="ECO:0008006" key="7">
    <source>
        <dbReference type="Google" id="ProtNLM"/>
    </source>
</evidence>
<dbReference type="EMBL" id="HBHZ01001969">
    <property type="protein sequence ID" value="CAE0188467.1"/>
    <property type="molecule type" value="Transcribed_RNA"/>
</dbReference>
<feature type="transmembrane region" description="Helical" evidence="5">
    <location>
        <begin position="167"/>
        <end position="185"/>
    </location>
</feature>
<evidence type="ECO:0000313" key="6">
    <source>
        <dbReference type="EMBL" id="CAE0188467.1"/>
    </source>
</evidence>
<evidence type="ECO:0000256" key="3">
    <source>
        <dbReference type="ARBA" id="ARBA00022989"/>
    </source>
</evidence>
<comment type="subcellular location">
    <subcellularLocation>
        <location evidence="1">Membrane</location>
        <topology evidence="1">Multi-pass membrane protein</topology>
    </subcellularLocation>
</comment>
<dbReference type="GO" id="GO:0016020">
    <property type="term" value="C:membrane"/>
    <property type="evidence" value="ECO:0007669"/>
    <property type="project" value="UniProtKB-SubCell"/>
</dbReference>
<dbReference type="PANTHER" id="PTHR11132">
    <property type="entry name" value="SOLUTE CARRIER FAMILY 35"/>
    <property type="match status" value="1"/>
</dbReference>
<keyword evidence="2 5" id="KW-0812">Transmembrane</keyword>
<reference evidence="6" key="1">
    <citation type="submission" date="2021-01" db="EMBL/GenBank/DDBJ databases">
        <authorList>
            <person name="Corre E."/>
            <person name="Pelletier E."/>
            <person name="Niang G."/>
            <person name="Scheremetjew M."/>
            <person name="Finn R."/>
            <person name="Kale V."/>
            <person name="Holt S."/>
            <person name="Cochrane G."/>
            <person name="Meng A."/>
            <person name="Brown T."/>
            <person name="Cohen L."/>
        </authorList>
    </citation>
    <scope>NUCLEOTIDE SEQUENCE</scope>
    <source>
        <strain evidence="6">RCC1871</strain>
    </source>
</reference>
<dbReference type="InterPro" id="IPR050186">
    <property type="entry name" value="TPT_transporter"/>
</dbReference>
<proteinExistence type="predicted"/>
<name>A0A7S3FQ76_9CHLO</name>
<keyword evidence="3 5" id="KW-1133">Transmembrane helix</keyword>